<comment type="similarity">
    <text evidence="2">Belongs to the MlaE permease family.</text>
</comment>
<dbReference type="EMBL" id="NBBJ01000001">
    <property type="protein sequence ID" value="OWK31721.1"/>
    <property type="molecule type" value="Genomic_DNA"/>
</dbReference>
<dbReference type="PANTHER" id="PTHR30188:SF3">
    <property type="entry name" value="ABC TRANSPORTER PERMEASE"/>
    <property type="match status" value="1"/>
</dbReference>
<protein>
    <submittedName>
        <fullName evidence="3">Putative phospholipid ABC transporter permease protein MlaE</fullName>
    </submittedName>
</protein>
<evidence type="ECO:0000313" key="3">
    <source>
        <dbReference type="EMBL" id="OWK31721.1"/>
    </source>
</evidence>
<keyword evidence="2" id="KW-0812">Transmembrane</keyword>
<dbReference type="RefSeq" id="WP_088330768.1">
    <property type="nucleotide sequence ID" value="NZ_NBBJ01000001.1"/>
</dbReference>
<comment type="function">
    <text evidence="1">Could be part of an ABC transporter complex.</text>
</comment>
<evidence type="ECO:0000256" key="1">
    <source>
        <dbReference type="ARBA" id="ARBA00003787"/>
    </source>
</evidence>
<dbReference type="InterPro" id="IPR030802">
    <property type="entry name" value="Permease_MalE"/>
</dbReference>
<keyword evidence="4" id="KW-1185">Reference proteome</keyword>
<feature type="transmembrane region" description="Helical" evidence="2">
    <location>
        <begin position="333"/>
        <end position="359"/>
    </location>
</feature>
<dbReference type="Proteomes" id="UP000197783">
    <property type="component" value="Unassembled WGS sequence"/>
</dbReference>
<sequence>MGRLAEFSEEEGKLRFTGDLLLARLGDLPGRLDAVAAPVSQLDLSDVGRMDTIGAWVVYRFAKKQGAQITGLTTENQRLLDQVGSADQPVSTRPVYVSPFNRVLGEVGEAVIMSGRTLVGLLGFLGATVLAFINVLRHPRRFRFNATVQRFEVVGVSALGIIGLMSFLIGIVIAQQGAVQLRQFGAEVFTINLIGRITLRELGVLMTAIMVAGRSGSAFAAQLGTMKLTEEVDAMRTIGVSPMEALVLPRTIAAIVLMPLLGFYASLISIIGGGLLCWWQLEIPPVTYIARLREVVPITDLYVGLIKAPVFGAIIAVAGCFQGMQVEGDAEQVGTRTTAAVVQAIFLVIVLDAFFAIFFERIGWI</sequence>
<dbReference type="InterPro" id="IPR003453">
    <property type="entry name" value="ABC_MlaE_roteobac"/>
</dbReference>
<feature type="transmembrane region" description="Helical" evidence="2">
    <location>
        <begin position="156"/>
        <end position="174"/>
    </location>
</feature>
<evidence type="ECO:0000313" key="4">
    <source>
        <dbReference type="Proteomes" id="UP000197783"/>
    </source>
</evidence>
<comment type="caution">
    <text evidence="3">The sequence shown here is derived from an EMBL/GenBank/DDBJ whole genome shotgun (WGS) entry which is preliminary data.</text>
</comment>
<dbReference type="AlphaFoldDB" id="A0A245ZPR0"/>
<accession>A0A245ZPR0</accession>
<organism evidence="3 4">
    <name type="scientific">Sphingomonas mucosissima</name>
    <dbReference type="NCBI Taxonomy" id="370959"/>
    <lineage>
        <taxon>Bacteria</taxon>
        <taxon>Pseudomonadati</taxon>
        <taxon>Pseudomonadota</taxon>
        <taxon>Alphaproteobacteria</taxon>
        <taxon>Sphingomonadales</taxon>
        <taxon>Sphingomonadaceae</taxon>
        <taxon>Sphingomonas</taxon>
    </lineage>
</organism>
<feature type="transmembrane region" description="Helical" evidence="2">
    <location>
        <begin position="301"/>
        <end position="321"/>
    </location>
</feature>
<dbReference type="Pfam" id="PF02405">
    <property type="entry name" value="MlaE"/>
    <property type="match status" value="1"/>
</dbReference>
<evidence type="ECO:0000256" key="2">
    <source>
        <dbReference type="RuleBase" id="RU362044"/>
    </source>
</evidence>
<gene>
    <name evidence="3" type="primary">mlaE</name>
    <name evidence="3" type="ORF">SPMU_00390</name>
</gene>
<name>A0A245ZPR0_9SPHN</name>
<proteinExistence type="inferred from homology"/>
<dbReference type="OrthoDB" id="9805022at2"/>
<dbReference type="GO" id="GO:0043190">
    <property type="term" value="C:ATP-binding cassette (ABC) transporter complex"/>
    <property type="evidence" value="ECO:0007669"/>
    <property type="project" value="InterPro"/>
</dbReference>
<feature type="transmembrane region" description="Helical" evidence="2">
    <location>
        <begin position="252"/>
        <end position="281"/>
    </location>
</feature>
<keyword evidence="2" id="KW-0997">Cell inner membrane</keyword>
<comment type="subcellular location">
    <subcellularLocation>
        <location evidence="2">Cell inner membrane</location>
        <topology evidence="2">Multi-pass membrane protein</topology>
    </subcellularLocation>
</comment>
<keyword evidence="2" id="KW-1003">Cell membrane</keyword>
<keyword evidence="2" id="KW-0472">Membrane</keyword>
<feature type="transmembrane region" description="Helical" evidence="2">
    <location>
        <begin position="118"/>
        <end position="136"/>
    </location>
</feature>
<keyword evidence="2" id="KW-1133">Transmembrane helix</keyword>
<reference evidence="3 4" key="1">
    <citation type="submission" date="2017-03" db="EMBL/GenBank/DDBJ databases">
        <title>Genome sequence of Sphingomonas mucosissima DSM 17494.</title>
        <authorList>
            <person name="Poehlein A."/>
            <person name="Wuebbeler J.H."/>
            <person name="Steinbuechel A."/>
            <person name="Daniel R."/>
        </authorList>
    </citation>
    <scope>NUCLEOTIDE SEQUENCE [LARGE SCALE GENOMIC DNA]</scope>
    <source>
        <strain evidence="3 4">DSM 17494</strain>
    </source>
</reference>
<dbReference type="PANTHER" id="PTHR30188">
    <property type="entry name" value="ABC TRANSPORTER PERMEASE PROTEIN-RELATED"/>
    <property type="match status" value="1"/>
</dbReference>
<dbReference type="NCBIfam" id="TIGR00056">
    <property type="entry name" value="MlaE family lipid ABC transporter permease subunit"/>
    <property type="match status" value="1"/>
</dbReference>
<dbReference type="GO" id="GO:0005548">
    <property type="term" value="F:phospholipid transporter activity"/>
    <property type="evidence" value="ECO:0007669"/>
    <property type="project" value="TreeGrafter"/>
</dbReference>